<sequence>MEEGKGRVCVTGATGFIASSIIKTLLEEGYSINATVRFHPEDKKDLDSLSNLPVASQKLEIFNPDLSSPEIFSAAIEGCVEVFHVATPVDLEVREPEEVETKRSIDGAMGILRASLNSNTEKIRLHFSYCCCSFQRQR</sequence>
<organism evidence="1 2">
    <name type="scientific">Bauhinia variegata</name>
    <name type="common">Purple orchid tree</name>
    <name type="synonym">Phanera variegata</name>
    <dbReference type="NCBI Taxonomy" id="167791"/>
    <lineage>
        <taxon>Eukaryota</taxon>
        <taxon>Viridiplantae</taxon>
        <taxon>Streptophyta</taxon>
        <taxon>Embryophyta</taxon>
        <taxon>Tracheophyta</taxon>
        <taxon>Spermatophyta</taxon>
        <taxon>Magnoliopsida</taxon>
        <taxon>eudicotyledons</taxon>
        <taxon>Gunneridae</taxon>
        <taxon>Pentapetalae</taxon>
        <taxon>rosids</taxon>
        <taxon>fabids</taxon>
        <taxon>Fabales</taxon>
        <taxon>Fabaceae</taxon>
        <taxon>Cercidoideae</taxon>
        <taxon>Cercideae</taxon>
        <taxon>Bauhiniinae</taxon>
        <taxon>Bauhinia</taxon>
    </lineage>
</organism>
<accession>A0ACB9Q7M9</accession>
<comment type="caution">
    <text evidence="1">The sequence shown here is derived from an EMBL/GenBank/DDBJ whole genome shotgun (WGS) entry which is preliminary data.</text>
</comment>
<protein>
    <submittedName>
        <fullName evidence="1">Uncharacterized protein</fullName>
    </submittedName>
</protein>
<name>A0ACB9Q7M9_BAUVA</name>
<keyword evidence="2" id="KW-1185">Reference proteome</keyword>
<dbReference type="Proteomes" id="UP000828941">
    <property type="component" value="Chromosome 1"/>
</dbReference>
<dbReference type="EMBL" id="CM039426">
    <property type="protein sequence ID" value="KAI4356803.1"/>
    <property type="molecule type" value="Genomic_DNA"/>
</dbReference>
<reference evidence="1 2" key="1">
    <citation type="journal article" date="2022" name="DNA Res.">
        <title>Chromosomal-level genome assembly of the orchid tree Bauhinia variegata (Leguminosae; Cercidoideae) supports the allotetraploid origin hypothesis of Bauhinia.</title>
        <authorList>
            <person name="Zhong Y."/>
            <person name="Chen Y."/>
            <person name="Zheng D."/>
            <person name="Pang J."/>
            <person name="Liu Y."/>
            <person name="Luo S."/>
            <person name="Meng S."/>
            <person name="Qian L."/>
            <person name="Wei D."/>
            <person name="Dai S."/>
            <person name="Zhou R."/>
        </authorList>
    </citation>
    <scope>NUCLEOTIDE SEQUENCE [LARGE SCALE GENOMIC DNA]</scope>
    <source>
        <strain evidence="1">BV-YZ2020</strain>
    </source>
</reference>
<evidence type="ECO:0000313" key="2">
    <source>
        <dbReference type="Proteomes" id="UP000828941"/>
    </source>
</evidence>
<gene>
    <name evidence="1" type="ORF">L6164_000791</name>
</gene>
<proteinExistence type="predicted"/>
<evidence type="ECO:0000313" key="1">
    <source>
        <dbReference type="EMBL" id="KAI4356803.1"/>
    </source>
</evidence>